<keyword evidence="9 11" id="KW-0472">Membrane</keyword>
<feature type="transmembrane region" description="Helical" evidence="11">
    <location>
        <begin position="353"/>
        <end position="377"/>
    </location>
</feature>
<dbReference type="PATRIC" id="fig|45073.5.peg.236"/>
<feature type="transmembrane region" description="Helical" evidence="11">
    <location>
        <begin position="84"/>
        <end position="104"/>
    </location>
</feature>
<dbReference type="AlphaFoldDB" id="A0A0W0Y414"/>
<feature type="domain" description="Cation/H+ exchanger transmembrane" evidence="13">
    <location>
        <begin position="12"/>
        <end position="410"/>
    </location>
</feature>
<dbReference type="STRING" id="45073.Lqui_0222"/>
<gene>
    <name evidence="14" type="primary">yjcE</name>
    <name evidence="14" type="ORF">Lqui_0222</name>
</gene>
<keyword evidence="3 11" id="KW-0050">Antiport</keyword>
<dbReference type="GO" id="GO:0098719">
    <property type="term" value="P:sodium ion import across plasma membrane"/>
    <property type="evidence" value="ECO:0007669"/>
    <property type="project" value="TreeGrafter"/>
</dbReference>
<dbReference type="RefSeq" id="WP_058506362.1">
    <property type="nucleotide sequence ID" value="NZ_CAAAIK010000020.1"/>
</dbReference>
<comment type="subcellular location">
    <subcellularLocation>
        <location evidence="11">Cell inner membrane</location>
        <topology evidence="11">Multi-pass membrane protein</topology>
    </subcellularLocation>
    <subcellularLocation>
        <location evidence="1">Cell membrane</location>
        <topology evidence="1">Multi-pass membrane protein</topology>
    </subcellularLocation>
</comment>
<evidence type="ECO:0000256" key="12">
    <source>
        <dbReference type="SAM" id="Coils"/>
    </source>
</evidence>
<keyword evidence="15" id="KW-1185">Reference proteome</keyword>
<keyword evidence="8 11" id="KW-0406">Ion transport</keyword>
<name>A0A0W0Y414_9GAMM</name>
<protein>
    <submittedName>
        <fullName evidence="14">Cation/proton antiporter</fullName>
    </submittedName>
</protein>
<dbReference type="InterPro" id="IPR004705">
    <property type="entry name" value="Cation/H_exchanger_CPA1_bac"/>
</dbReference>
<dbReference type="PANTHER" id="PTHR10110:SF86">
    <property type="entry name" value="SODIUM_HYDROGEN EXCHANGER 7"/>
    <property type="match status" value="1"/>
</dbReference>
<evidence type="ECO:0000313" key="14">
    <source>
        <dbReference type="EMBL" id="KTD51378.1"/>
    </source>
</evidence>
<organism evidence="14 15">
    <name type="scientific">Legionella quinlivanii</name>
    <dbReference type="NCBI Taxonomy" id="45073"/>
    <lineage>
        <taxon>Bacteria</taxon>
        <taxon>Pseudomonadati</taxon>
        <taxon>Pseudomonadota</taxon>
        <taxon>Gammaproteobacteria</taxon>
        <taxon>Legionellales</taxon>
        <taxon>Legionellaceae</taxon>
        <taxon>Legionella</taxon>
    </lineage>
</organism>
<dbReference type="OrthoDB" id="9774146at2"/>
<dbReference type="EMBL" id="LNYS01000006">
    <property type="protein sequence ID" value="KTD51378.1"/>
    <property type="molecule type" value="Genomic_DNA"/>
</dbReference>
<keyword evidence="2 11" id="KW-0813">Transport</keyword>
<evidence type="ECO:0000313" key="15">
    <source>
        <dbReference type="Proteomes" id="UP000054618"/>
    </source>
</evidence>
<keyword evidence="12" id="KW-0175">Coiled coil</keyword>
<evidence type="ECO:0000256" key="4">
    <source>
        <dbReference type="ARBA" id="ARBA00022475"/>
    </source>
</evidence>
<feature type="transmembrane region" description="Helical" evidence="11">
    <location>
        <begin position="311"/>
        <end position="332"/>
    </location>
</feature>
<feature type="transmembrane region" description="Helical" evidence="11">
    <location>
        <begin position="271"/>
        <end position="291"/>
    </location>
</feature>
<dbReference type="NCBIfam" id="TIGR00831">
    <property type="entry name" value="a_cpa1"/>
    <property type="match status" value="1"/>
</dbReference>
<sequence>MESMFTCLVLLFILVISGVVSRLLPSLPSPLVQIALGAIASSLSPNFYIGFNPELFMLLFIPPLLFSDSWHFPKREFFSNTRPIIMLSIGLVFFTVAGMGYLLHWLEPSIPLAACFALAAALSPTDAVSLKSMTSKTGMPERLRHILQGEALLNDASGLVSFKFSVTAMLTGFFSFTNATISLLLVGLGGIIIGILLTYLFIAALGQLSRRNASETTTENLLLLLLPYAAYLAAEHLGCSGIIAAVAAGFTLDQAGFLDKTMAIMRIEGRFVWGMLETTLNGIIFILLGLYLPNSFQIIAYTGTSLSNCFLIIALITCSLIALRALWIYLTLPFEAMIARRKQAEWKIPNLKIVTAIAFGGIRGAIALAAILSLPTWMPDGSPFPMRDLLISVVVGVVLCSLLLSAIVLPLIIPSLRSLIIESPDDEEFQARIAAAQAGIHAIEQELAQLAENLNEEELNLCTQVGKTLTASLSQFVSSSVGGETEKMASLKALDFEESLRLAALEGARKELRQLRKKGRINNSTMIGIINLLDIRQLSLVDNYRQSQLKKIKR</sequence>
<dbReference type="GO" id="GO:0051453">
    <property type="term" value="P:regulation of intracellular pH"/>
    <property type="evidence" value="ECO:0007669"/>
    <property type="project" value="TreeGrafter"/>
</dbReference>
<dbReference type="GO" id="GO:0015385">
    <property type="term" value="F:sodium:proton antiporter activity"/>
    <property type="evidence" value="ECO:0007669"/>
    <property type="project" value="InterPro"/>
</dbReference>
<keyword evidence="4" id="KW-1003">Cell membrane</keyword>
<accession>A0A0W0Y414</accession>
<dbReference type="InterPro" id="IPR018422">
    <property type="entry name" value="Cation/H_exchanger_CPA1"/>
</dbReference>
<dbReference type="Gene3D" id="6.10.140.1330">
    <property type="match status" value="1"/>
</dbReference>
<evidence type="ECO:0000256" key="11">
    <source>
        <dbReference type="RuleBase" id="RU366002"/>
    </source>
</evidence>
<dbReference type="InterPro" id="IPR006153">
    <property type="entry name" value="Cation/H_exchanger_TM"/>
</dbReference>
<reference evidence="14 15" key="1">
    <citation type="submission" date="2015-11" db="EMBL/GenBank/DDBJ databases">
        <title>Genomic analysis of 38 Legionella species identifies large and diverse effector repertoires.</title>
        <authorList>
            <person name="Burstein D."/>
            <person name="Amaro F."/>
            <person name="Zusman T."/>
            <person name="Lifshitz Z."/>
            <person name="Cohen O."/>
            <person name="Gilbert J.A."/>
            <person name="Pupko T."/>
            <person name="Shuman H.A."/>
            <person name="Segal G."/>
        </authorList>
    </citation>
    <scope>NUCLEOTIDE SEQUENCE [LARGE SCALE GENOMIC DNA]</scope>
    <source>
        <strain evidence="14 15">CDC#1442-AUS-E</strain>
    </source>
</reference>
<comment type="function">
    <text evidence="11">Na(+)/H(+) antiporter that extrudes sodium in exchange for external protons.</text>
</comment>
<evidence type="ECO:0000256" key="2">
    <source>
        <dbReference type="ARBA" id="ARBA00022448"/>
    </source>
</evidence>
<evidence type="ECO:0000256" key="9">
    <source>
        <dbReference type="ARBA" id="ARBA00023136"/>
    </source>
</evidence>
<dbReference type="Proteomes" id="UP000054618">
    <property type="component" value="Unassembled WGS sequence"/>
</dbReference>
<evidence type="ECO:0000256" key="3">
    <source>
        <dbReference type="ARBA" id="ARBA00022449"/>
    </source>
</evidence>
<dbReference type="PANTHER" id="PTHR10110">
    <property type="entry name" value="SODIUM/HYDROGEN EXCHANGER"/>
    <property type="match status" value="1"/>
</dbReference>
<keyword evidence="10 11" id="KW-0739">Sodium transport</keyword>
<comment type="caution">
    <text evidence="11">Lacks conserved residue(s) required for the propagation of feature annotation.</text>
</comment>
<evidence type="ECO:0000256" key="8">
    <source>
        <dbReference type="ARBA" id="ARBA00023065"/>
    </source>
</evidence>
<comment type="similarity">
    <text evidence="11">Belongs to the monovalent cation:proton antiporter 1 (CPA1) transporter (TC 2.A.36) family.</text>
</comment>
<keyword evidence="7 11" id="KW-0915">Sodium</keyword>
<feature type="transmembrane region" description="Helical" evidence="11">
    <location>
        <begin position="181"/>
        <end position="205"/>
    </location>
</feature>
<dbReference type="Pfam" id="PF00999">
    <property type="entry name" value="Na_H_Exchanger"/>
    <property type="match status" value="1"/>
</dbReference>
<feature type="transmembrane region" description="Helical" evidence="11">
    <location>
        <begin position="389"/>
        <end position="413"/>
    </location>
</feature>
<keyword evidence="11" id="KW-0997">Cell inner membrane</keyword>
<evidence type="ECO:0000256" key="6">
    <source>
        <dbReference type="ARBA" id="ARBA00022989"/>
    </source>
</evidence>
<keyword evidence="5 11" id="KW-0812">Transmembrane</keyword>
<evidence type="ECO:0000256" key="10">
    <source>
        <dbReference type="ARBA" id="ARBA00023201"/>
    </source>
</evidence>
<feature type="transmembrane region" description="Helical" evidence="11">
    <location>
        <begin position="151"/>
        <end position="175"/>
    </location>
</feature>
<evidence type="ECO:0000259" key="13">
    <source>
        <dbReference type="Pfam" id="PF00999"/>
    </source>
</evidence>
<feature type="coiled-coil region" evidence="12">
    <location>
        <begin position="433"/>
        <end position="460"/>
    </location>
</feature>
<evidence type="ECO:0000256" key="7">
    <source>
        <dbReference type="ARBA" id="ARBA00023053"/>
    </source>
</evidence>
<evidence type="ECO:0000256" key="1">
    <source>
        <dbReference type="ARBA" id="ARBA00004651"/>
    </source>
</evidence>
<dbReference type="GO" id="GO:0005886">
    <property type="term" value="C:plasma membrane"/>
    <property type="evidence" value="ECO:0007669"/>
    <property type="project" value="UniProtKB-SubCell"/>
</dbReference>
<evidence type="ECO:0000256" key="5">
    <source>
        <dbReference type="ARBA" id="ARBA00022692"/>
    </source>
</evidence>
<keyword evidence="6 11" id="KW-1133">Transmembrane helix</keyword>
<comment type="caution">
    <text evidence="14">The sequence shown here is derived from an EMBL/GenBank/DDBJ whole genome shotgun (WGS) entry which is preliminary data.</text>
</comment>
<dbReference type="GO" id="GO:0015386">
    <property type="term" value="F:potassium:proton antiporter activity"/>
    <property type="evidence" value="ECO:0007669"/>
    <property type="project" value="TreeGrafter"/>
</dbReference>
<proteinExistence type="inferred from homology"/>